<organism evidence="1 2">
    <name type="scientific">Thiothrix lacustris</name>
    <dbReference type="NCBI Taxonomy" id="525917"/>
    <lineage>
        <taxon>Bacteria</taxon>
        <taxon>Pseudomonadati</taxon>
        <taxon>Pseudomonadota</taxon>
        <taxon>Gammaproteobacteria</taxon>
        <taxon>Thiotrichales</taxon>
        <taxon>Thiotrichaceae</taxon>
        <taxon>Thiothrix</taxon>
    </lineage>
</organism>
<evidence type="ECO:0008006" key="3">
    <source>
        <dbReference type="Google" id="ProtNLM"/>
    </source>
</evidence>
<gene>
    <name evidence="1" type="ORF">RCF98_12175</name>
</gene>
<protein>
    <recommendedName>
        <fullName evidence="3">Phage protein</fullName>
    </recommendedName>
</protein>
<sequence>MKKFILMSESLNGYYDMYLTYDGMASDCENIIEFSEAEAMILAEKKGLKMVEWPFKDQEESED</sequence>
<name>A0ABY9MMG3_9GAMM</name>
<reference evidence="1 2" key="1">
    <citation type="submission" date="2023-08" db="EMBL/GenBank/DDBJ databases">
        <title>New molecular markers tilS and rpoB for phylogenetic and monitoring studies of the genus Thiothrix biodiversity.</title>
        <authorList>
            <person name="Ravin N.V."/>
            <person name="Smolyakov D."/>
            <person name="Markov N.D."/>
            <person name="Beletsky A.V."/>
            <person name="Mardanov A.V."/>
            <person name="Rudenko T.S."/>
            <person name="Grabovich M.Y."/>
        </authorList>
    </citation>
    <scope>NUCLEOTIDE SEQUENCE [LARGE SCALE GENOMIC DNA]</scope>
    <source>
        <strain evidence="1 2">MK1</strain>
    </source>
</reference>
<keyword evidence="2" id="KW-1185">Reference proteome</keyword>
<evidence type="ECO:0000313" key="1">
    <source>
        <dbReference type="EMBL" id="WML89727.1"/>
    </source>
</evidence>
<dbReference type="Proteomes" id="UP001236657">
    <property type="component" value="Chromosome"/>
</dbReference>
<dbReference type="RefSeq" id="WP_308396036.1">
    <property type="nucleotide sequence ID" value="NZ_CP133218.1"/>
</dbReference>
<dbReference type="EMBL" id="CP133218">
    <property type="protein sequence ID" value="WML89727.1"/>
    <property type="molecule type" value="Genomic_DNA"/>
</dbReference>
<evidence type="ECO:0000313" key="2">
    <source>
        <dbReference type="Proteomes" id="UP001236657"/>
    </source>
</evidence>
<accession>A0ABY9MMG3</accession>
<proteinExistence type="predicted"/>